<dbReference type="RefSeq" id="WP_123720927.1">
    <property type="nucleotide sequence ID" value="NZ_MOBN01000025.1"/>
</dbReference>
<dbReference type="InterPro" id="IPR031893">
    <property type="entry name" value="Phage_tail_APC"/>
</dbReference>
<feature type="domain" description="Phage tail assembly chaperone-like" evidence="2">
    <location>
        <begin position="68"/>
        <end position="135"/>
    </location>
</feature>
<sequence length="142" mass="16253">MKRYYSQATGCTYLLGLHPSMPDDAVEIPEALFLSVVCNPPPGKIRAHDEKGLPCLVDVPEPVPNLAAQERAWRDSELSAVMWLRDRHRDQLEISESATLTAEQFNELLVYMQELRDWPQLPDFPDSEHRPTVPDWIAEQSQ</sequence>
<gene>
    <name evidence="3" type="ORF">BK663_14575</name>
</gene>
<name>A0A423IM91_9PSED</name>
<protein>
    <submittedName>
        <fullName evidence="3">Phage tail protein</fullName>
    </submittedName>
</protein>
<dbReference type="AlphaFoldDB" id="A0A423IM91"/>
<comment type="caution">
    <text evidence="3">The sequence shown here is derived from an EMBL/GenBank/DDBJ whole genome shotgun (WGS) entry which is preliminary data.</text>
</comment>
<evidence type="ECO:0000313" key="3">
    <source>
        <dbReference type="EMBL" id="RON26591.1"/>
    </source>
</evidence>
<organism evidence="3 4">
    <name type="scientific">Pseudomonas lini</name>
    <dbReference type="NCBI Taxonomy" id="163011"/>
    <lineage>
        <taxon>Bacteria</taxon>
        <taxon>Pseudomonadati</taxon>
        <taxon>Pseudomonadota</taxon>
        <taxon>Gammaproteobacteria</taxon>
        <taxon>Pseudomonadales</taxon>
        <taxon>Pseudomonadaceae</taxon>
        <taxon>Pseudomonas</taxon>
    </lineage>
</organism>
<evidence type="ECO:0000256" key="1">
    <source>
        <dbReference type="SAM" id="MobiDB-lite"/>
    </source>
</evidence>
<dbReference type="Proteomes" id="UP000284168">
    <property type="component" value="Unassembled WGS sequence"/>
</dbReference>
<dbReference type="Pfam" id="PF16778">
    <property type="entry name" value="Phage_tail_APC"/>
    <property type="match status" value="1"/>
</dbReference>
<evidence type="ECO:0000313" key="4">
    <source>
        <dbReference type="Proteomes" id="UP000284168"/>
    </source>
</evidence>
<evidence type="ECO:0000259" key="2">
    <source>
        <dbReference type="Pfam" id="PF16778"/>
    </source>
</evidence>
<feature type="region of interest" description="Disordered" evidence="1">
    <location>
        <begin position="122"/>
        <end position="142"/>
    </location>
</feature>
<accession>A0A423IM91</accession>
<dbReference type="EMBL" id="MOBN01000025">
    <property type="protein sequence ID" value="RON26591.1"/>
    <property type="molecule type" value="Genomic_DNA"/>
</dbReference>
<proteinExistence type="predicted"/>
<reference evidence="3 4" key="1">
    <citation type="submission" date="2016-10" db="EMBL/GenBank/DDBJ databases">
        <title>Comparative genome analysis of multiple Pseudomonas spp. focuses on biocontrol and plant growth promoting traits.</title>
        <authorList>
            <person name="Tao X.-Y."/>
            <person name="Taylor C.G."/>
        </authorList>
    </citation>
    <scope>NUCLEOTIDE SEQUENCE [LARGE SCALE GENOMIC DNA]</scope>
    <source>
        <strain evidence="3 4">48C10</strain>
    </source>
</reference>